<dbReference type="InterPro" id="IPR051906">
    <property type="entry name" value="TolC-like"/>
</dbReference>
<evidence type="ECO:0000256" key="8">
    <source>
        <dbReference type="SAM" id="MobiDB-lite"/>
    </source>
</evidence>
<name>A0ABY5E351_9BACT</name>
<keyword evidence="4" id="KW-1134">Transmembrane beta strand</keyword>
<dbReference type="SUPFAM" id="SSF56954">
    <property type="entry name" value="Outer membrane efflux proteins (OEP)"/>
    <property type="match status" value="1"/>
</dbReference>
<evidence type="ECO:0000256" key="5">
    <source>
        <dbReference type="ARBA" id="ARBA00022692"/>
    </source>
</evidence>
<comment type="similarity">
    <text evidence="2">Belongs to the outer membrane factor (OMF) (TC 1.B.17) family.</text>
</comment>
<gene>
    <name evidence="10" type="ORF">NJU99_13785</name>
</gene>
<keyword evidence="5" id="KW-0812">Transmembrane</keyword>
<keyword evidence="11" id="KW-1185">Reference proteome</keyword>
<dbReference type="RefSeq" id="WP_254576487.1">
    <property type="nucleotide sequence ID" value="NZ_CP100595.1"/>
</dbReference>
<organism evidence="10 11">
    <name type="scientific">Arcobacter roscoffensis</name>
    <dbReference type="NCBI Taxonomy" id="2961520"/>
    <lineage>
        <taxon>Bacteria</taxon>
        <taxon>Pseudomonadati</taxon>
        <taxon>Campylobacterota</taxon>
        <taxon>Epsilonproteobacteria</taxon>
        <taxon>Campylobacterales</taxon>
        <taxon>Arcobacteraceae</taxon>
        <taxon>Arcobacter</taxon>
    </lineage>
</organism>
<keyword evidence="3" id="KW-0813">Transport</keyword>
<dbReference type="Gene3D" id="3.30.70.1070">
    <property type="entry name" value="Sporulation related repeat"/>
    <property type="match status" value="1"/>
</dbReference>
<evidence type="ECO:0000256" key="1">
    <source>
        <dbReference type="ARBA" id="ARBA00004442"/>
    </source>
</evidence>
<dbReference type="Proteomes" id="UP001060012">
    <property type="component" value="Chromosome"/>
</dbReference>
<sequence>MKSFRIIKYSIVSLLASATLLNAYTLKQSVQKVLDQNPEVIAEKKNQEAFKKYVDEREGNYYPRIDIDGRIEKVNTEKNYDQPNNNNNEDGSDQEDGYNFGIALNQMIYDGDLTPSRVNEAKHNDLANKYRTNRNIENIVLETIGAYTGFVQYTEFLALTKDMIATNEENLEIAKQKEDISGEVLETYQVDSKLSFVKEKYLEEQDLKSSRVSTFKRYIGGKPQGNECRPSIDETIFPSSLQKIVEKAVLNNYEILEQIERVKAQREKIAQADASFLPSLNLELKAITDNDLSLNEEGVENQAFARLNLAWNLYNGGSDHAISTQEELFLAEQKQRLDAITKKVVENVKVTYQRYQKNKKRIDVLKKYVVANENIVDVYKSEFEAGTRTFVDILNAQTDLYEAKKSLVSREFELYSNYYDLLNSLSILVPSVLNSNISQCVNSKLEDTSTTNKVENNSLAVSEELTALLGDEESKAKVEETEPKDDVIAQDTNELTEDLLGEDEASQEVIVQSGSIDELLTADEKTYTLNIATTRGLDAANNYAQINGLDSSSTYTYEFGPSMKSAKVIYGIFDSVKEAKAALSSLPEGVKKAKPYIDNVSKHQKLYKKYH</sequence>
<accession>A0ABY5E351</accession>
<feature type="region of interest" description="Disordered" evidence="8">
    <location>
        <begin position="77"/>
        <end position="96"/>
    </location>
</feature>
<dbReference type="PANTHER" id="PTHR30026:SF22">
    <property type="entry name" value="OUTER MEMBRANE EFFLUX PROTEIN"/>
    <property type="match status" value="1"/>
</dbReference>
<evidence type="ECO:0000256" key="9">
    <source>
        <dbReference type="SAM" id="SignalP"/>
    </source>
</evidence>
<evidence type="ECO:0000256" key="2">
    <source>
        <dbReference type="ARBA" id="ARBA00007613"/>
    </source>
</evidence>
<feature type="signal peptide" evidence="9">
    <location>
        <begin position="1"/>
        <end position="23"/>
    </location>
</feature>
<proteinExistence type="inferred from homology"/>
<evidence type="ECO:0000256" key="4">
    <source>
        <dbReference type="ARBA" id="ARBA00022452"/>
    </source>
</evidence>
<dbReference type="PANTHER" id="PTHR30026">
    <property type="entry name" value="OUTER MEMBRANE PROTEIN TOLC"/>
    <property type="match status" value="1"/>
</dbReference>
<protein>
    <submittedName>
        <fullName evidence="10">TolC family protein</fullName>
    </submittedName>
</protein>
<evidence type="ECO:0000256" key="6">
    <source>
        <dbReference type="ARBA" id="ARBA00023136"/>
    </source>
</evidence>
<dbReference type="Pfam" id="PF02321">
    <property type="entry name" value="OEP"/>
    <property type="match status" value="2"/>
</dbReference>
<dbReference type="InterPro" id="IPR003423">
    <property type="entry name" value="OMP_efflux"/>
</dbReference>
<keyword evidence="6" id="KW-0472">Membrane</keyword>
<reference evidence="10" key="1">
    <citation type="submission" date="2022-07" db="EMBL/GenBank/DDBJ databases">
        <title>Arcobacter roscoffensis sp. nov., a marine bacterium isolated from coastal seawater collected from Roscoff, France.</title>
        <authorList>
            <person name="Pascual J."/>
            <person name="Lepeaux C."/>
            <person name="Methner A."/>
            <person name="Overmann J."/>
        </authorList>
    </citation>
    <scope>NUCLEOTIDE SEQUENCE</scope>
    <source>
        <strain evidence="10">ARW1-2F2</strain>
    </source>
</reference>
<feature type="chain" id="PRO_5046682593" evidence="9">
    <location>
        <begin position="24"/>
        <end position="611"/>
    </location>
</feature>
<comment type="subcellular location">
    <subcellularLocation>
        <location evidence="1">Cell outer membrane</location>
    </subcellularLocation>
</comment>
<dbReference type="InterPro" id="IPR036680">
    <property type="entry name" value="SPOR-like_sf"/>
</dbReference>
<evidence type="ECO:0000313" key="11">
    <source>
        <dbReference type="Proteomes" id="UP001060012"/>
    </source>
</evidence>
<dbReference type="Gene3D" id="1.20.1600.10">
    <property type="entry name" value="Outer membrane efflux proteins (OEP)"/>
    <property type="match status" value="1"/>
</dbReference>
<keyword evidence="9" id="KW-0732">Signal</keyword>
<keyword evidence="7" id="KW-0998">Cell outer membrane</keyword>
<evidence type="ECO:0000256" key="3">
    <source>
        <dbReference type="ARBA" id="ARBA00022448"/>
    </source>
</evidence>
<evidence type="ECO:0000313" key="10">
    <source>
        <dbReference type="EMBL" id="UTJ06307.1"/>
    </source>
</evidence>
<evidence type="ECO:0000256" key="7">
    <source>
        <dbReference type="ARBA" id="ARBA00023237"/>
    </source>
</evidence>
<dbReference type="EMBL" id="CP100595">
    <property type="protein sequence ID" value="UTJ06307.1"/>
    <property type="molecule type" value="Genomic_DNA"/>
</dbReference>